<accession>A0A3R9E8K2</accession>
<reference evidence="2 3" key="1">
    <citation type="submission" date="2018-12" db="EMBL/GenBank/DDBJ databases">
        <title>Amycolatopsis eburnea sp. nov. actinomycete associate with arbuscular mycorrhiza fungal spore.</title>
        <authorList>
            <person name="Lumyong S."/>
            <person name="Chaiya L."/>
        </authorList>
    </citation>
    <scope>NUCLEOTIDE SEQUENCE [LARGE SCALE GENOMIC DNA]</scope>
    <source>
        <strain evidence="2 3">GLM-1</strain>
    </source>
</reference>
<sequence length="232" mass="25486">MTTGPRQPPSPEREAIRIANSFESYDRNGRRWETAGDDESPFGQARVCRVWPARVLHVVGASEMAEQLRSLYGNDEITGWTLQPMAQTRTLLHTRQQKILDAADGSGRGYTPLVRHGFVYVEEVQACPDAALRGVRNVGPNTLPIIRHVLPYTGPVVDDGPEPPPGPGRLHSPDREAQLEAFSPVTRARYRRLIDGLAASSIPVSALSRIAESLNDESVPPADPLVELLLET</sequence>
<dbReference type="EMBL" id="RSEC01000002">
    <property type="protein sequence ID" value="RSD26409.1"/>
    <property type="molecule type" value="Genomic_DNA"/>
</dbReference>
<feature type="region of interest" description="Disordered" evidence="1">
    <location>
        <begin position="156"/>
        <end position="175"/>
    </location>
</feature>
<dbReference type="RefSeq" id="WP_148106205.1">
    <property type="nucleotide sequence ID" value="NZ_RSEC01000002.1"/>
</dbReference>
<evidence type="ECO:0000313" key="3">
    <source>
        <dbReference type="Proteomes" id="UP000267081"/>
    </source>
</evidence>
<name>A0A3R9E8K2_9PSEU</name>
<dbReference type="Proteomes" id="UP000267081">
    <property type="component" value="Unassembled WGS sequence"/>
</dbReference>
<evidence type="ECO:0000313" key="2">
    <source>
        <dbReference type="EMBL" id="RSD26409.1"/>
    </source>
</evidence>
<keyword evidence="3" id="KW-1185">Reference proteome</keyword>
<organism evidence="2 3">
    <name type="scientific">Amycolatopsis eburnea</name>
    <dbReference type="NCBI Taxonomy" id="2267691"/>
    <lineage>
        <taxon>Bacteria</taxon>
        <taxon>Bacillati</taxon>
        <taxon>Actinomycetota</taxon>
        <taxon>Actinomycetes</taxon>
        <taxon>Pseudonocardiales</taxon>
        <taxon>Pseudonocardiaceae</taxon>
        <taxon>Amycolatopsis</taxon>
    </lineage>
</organism>
<evidence type="ECO:0000256" key="1">
    <source>
        <dbReference type="SAM" id="MobiDB-lite"/>
    </source>
</evidence>
<feature type="non-terminal residue" evidence="2">
    <location>
        <position position="232"/>
    </location>
</feature>
<protein>
    <submittedName>
        <fullName evidence="2">Uncharacterized protein</fullName>
    </submittedName>
</protein>
<dbReference type="OrthoDB" id="5196171at2"/>
<gene>
    <name evidence="2" type="ORF">EIY87_00010</name>
</gene>
<dbReference type="AlphaFoldDB" id="A0A3R9E8K2"/>
<comment type="caution">
    <text evidence="2">The sequence shown here is derived from an EMBL/GenBank/DDBJ whole genome shotgun (WGS) entry which is preliminary data.</text>
</comment>
<proteinExistence type="predicted"/>